<organism evidence="7 8">
    <name type="scientific">Knipowitschia caucasica</name>
    <name type="common">Caucasian dwarf goby</name>
    <name type="synonym">Pomatoschistus caucasicus</name>
    <dbReference type="NCBI Taxonomy" id="637954"/>
    <lineage>
        <taxon>Eukaryota</taxon>
        <taxon>Metazoa</taxon>
        <taxon>Chordata</taxon>
        <taxon>Craniata</taxon>
        <taxon>Vertebrata</taxon>
        <taxon>Euteleostomi</taxon>
        <taxon>Actinopterygii</taxon>
        <taxon>Neopterygii</taxon>
        <taxon>Teleostei</taxon>
        <taxon>Neoteleostei</taxon>
        <taxon>Acanthomorphata</taxon>
        <taxon>Gobiaria</taxon>
        <taxon>Gobiiformes</taxon>
        <taxon>Gobioidei</taxon>
        <taxon>Gobiidae</taxon>
        <taxon>Gobiinae</taxon>
        <taxon>Knipowitschia</taxon>
    </lineage>
</organism>
<name>A0AAV2LC19_KNICA</name>
<dbReference type="PANTHER" id="PTHR16100:SF5">
    <property type="entry name" value="TRANSMEMBRANE PROTEIN 100"/>
    <property type="match status" value="1"/>
</dbReference>
<evidence type="ECO:0000256" key="6">
    <source>
        <dbReference type="SAM" id="Phobius"/>
    </source>
</evidence>
<gene>
    <name evidence="7" type="ORF">KC01_LOCUS27790</name>
</gene>
<keyword evidence="4 6" id="KW-0472">Membrane</keyword>
<evidence type="ECO:0000313" key="8">
    <source>
        <dbReference type="Proteomes" id="UP001497482"/>
    </source>
</evidence>
<evidence type="ECO:0000313" key="7">
    <source>
        <dbReference type="EMBL" id="CAL1599534.1"/>
    </source>
</evidence>
<dbReference type="GO" id="GO:0071773">
    <property type="term" value="P:cellular response to BMP stimulus"/>
    <property type="evidence" value="ECO:0007669"/>
    <property type="project" value="TreeGrafter"/>
</dbReference>
<feature type="transmembrane region" description="Helical" evidence="6">
    <location>
        <begin position="72"/>
        <end position="94"/>
    </location>
</feature>
<dbReference type="PANTHER" id="PTHR16100">
    <property type="entry name" value="PHOSPHOINOSITIDE-INTERACTING PROTEIN FAMILY MEMBER"/>
    <property type="match status" value="1"/>
</dbReference>
<feature type="transmembrane region" description="Helical" evidence="6">
    <location>
        <begin position="106"/>
        <end position="129"/>
    </location>
</feature>
<keyword evidence="2 6" id="KW-0812">Transmembrane</keyword>
<evidence type="ECO:0008006" key="9">
    <source>
        <dbReference type="Google" id="ProtNLM"/>
    </source>
</evidence>
<dbReference type="Proteomes" id="UP001497482">
    <property type="component" value="Chromosome 23"/>
</dbReference>
<dbReference type="AlphaFoldDB" id="A0AAV2LC19"/>
<keyword evidence="8" id="KW-1185">Reference proteome</keyword>
<evidence type="ECO:0000256" key="5">
    <source>
        <dbReference type="SAM" id="MobiDB-lite"/>
    </source>
</evidence>
<comment type="subcellular location">
    <subcellularLocation>
        <location evidence="1">Membrane</location>
        <topology evidence="1">Multi-pass membrane protein</topology>
    </subcellularLocation>
</comment>
<evidence type="ECO:0000256" key="2">
    <source>
        <dbReference type="ARBA" id="ARBA00022692"/>
    </source>
</evidence>
<dbReference type="GO" id="GO:0005886">
    <property type="term" value="C:plasma membrane"/>
    <property type="evidence" value="ECO:0007669"/>
    <property type="project" value="TreeGrafter"/>
</dbReference>
<sequence length="150" mass="16219">MAHLFLASKLSLPDNGKARMPRSASARFPNDWPTNHSKQRPVAMMTRSSSRSADIRLSAATGGSEASCWRCLLPFGSVMFVGGTMLTALGFWAMDPGALGPPRMGLLGLTILVIATLLLATSATCWRLSLRKSKRDKRRESQAVLVQSVS</sequence>
<reference evidence="7 8" key="1">
    <citation type="submission" date="2024-04" db="EMBL/GenBank/DDBJ databases">
        <authorList>
            <person name="Waldvogel A.-M."/>
            <person name="Schoenle A."/>
        </authorList>
    </citation>
    <scope>NUCLEOTIDE SEQUENCE [LARGE SCALE GENOMIC DNA]</scope>
</reference>
<evidence type="ECO:0000256" key="3">
    <source>
        <dbReference type="ARBA" id="ARBA00022989"/>
    </source>
</evidence>
<dbReference type="Pfam" id="PF16311">
    <property type="entry name" value="TMEM100"/>
    <property type="match status" value="1"/>
</dbReference>
<protein>
    <recommendedName>
        <fullName evidence="9">Transmembrane protein 100</fullName>
    </recommendedName>
</protein>
<dbReference type="InterPro" id="IPR032536">
    <property type="entry name" value="TMEM100"/>
</dbReference>
<evidence type="ECO:0000256" key="4">
    <source>
        <dbReference type="ARBA" id="ARBA00023136"/>
    </source>
</evidence>
<feature type="region of interest" description="Disordered" evidence="5">
    <location>
        <begin position="15"/>
        <end position="38"/>
    </location>
</feature>
<dbReference type="EMBL" id="OZ035845">
    <property type="protein sequence ID" value="CAL1599534.1"/>
    <property type="molecule type" value="Genomic_DNA"/>
</dbReference>
<accession>A0AAV2LC19</accession>
<evidence type="ECO:0000256" key="1">
    <source>
        <dbReference type="ARBA" id="ARBA00004141"/>
    </source>
</evidence>
<keyword evidence="3 6" id="KW-1133">Transmembrane helix</keyword>
<proteinExistence type="predicted"/>